<evidence type="ECO:0000313" key="2">
    <source>
        <dbReference type="Proteomes" id="UP000295499"/>
    </source>
</evidence>
<gene>
    <name evidence="1" type="ORF">CLV32_3553</name>
</gene>
<comment type="caution">
    <text evidence="1">The sequence shown here is derived from an EMBL/GenBank/DDBJ whole genome shotgun (WGS) entry which is preliminary data.</text>
</comment>
<organism evidence="1 2">
    <name type="scientific">Pedobacter duraquae</name>
    <dbReference type="NCBI Taxonomy" id="425511"/>
    <lineage>
        <taxon>Bacteria</taxon>
        <taxon>Pseudomonadati</taxon>
        <taxon>Bacteroidota</taxon>
        <taxon>Sphingobacteriia</taxon>
        <taxon>Sphingobacteriales</taxon>
        <taxon>Sphingobacteriaceae</taxon>
        <taxon>Pedobacter</taxon>
    </lineage>
</organism>
<dbReference type="Proteomes" id="UP000295499">
    <property type="component" value="Unassembled WGS sequence"/>
</dbReference>
<name>A0A4R6IGT3_9SPHI</name>
<protein>
    <submittedName>
        <fullName evidence="1">Uncharacterized protein</fullName>
    </submittedName>
</protein>
<reference evidence="1 2" key="1">
    <citation type="submission" date="2019-03" db="EMBL/GenBank/DDBJ databases">
        <title>Genomic Encyclopedia of Archaeal and Bacterial Type Strains, Phase II (KMG-II): from individual species to whole genera.</title>
        <authorList>
            <person name="Goeker M."/>
        </authorList>
    </citation>
    <scope>NUCLEOTIDE SEQUENCE [LARGE SCALE GENOMIC DNA]</scope>
    <source>
        <strain evidence="1 2">DSM 19034</strain>
    </source>
</reference>
<dbReference type="EMBL" id="SNWM01000004">
    <property type="protein sequence ID" value="TDO20917.1"/>
    <property type="molecule type" value="Genomic_DNA"/>
</dbReference>
<accession>A0A4R6IGT3</accession>
<dbReference type="RefSeq" id="WP_262711527.1">
    <property type="nucleotide sequence ID" value="NZ_SNWM01000004.1"/>
</dbReference>
<dbReference type="AlphaFoldDB" id="A0A4R6IGT3"/>
<evidence type="ECO:0000313" key="1">
    <source>
        <dbReference type="EMBL" id="TDO20917.1"/>
    </source>
</evidence>
<sequence>MNNTDFAAIFRRDEGRGCGTLDKLLPTSEQEVWPIWEDAISF</sequence>
<keyword evidence="2" id="KW-1185">Reference proteome</keyword>
<proteinExistence type="predicted"/>